<evidence type="ECO:0000259" key="8">
    <source>
        <dbReference type="Pfam" id="PF19037"/>
    </source>
</evidence>
<gene>
    <name evidence="10" type="ORF">BO80DRAFT_414761</name>
</gene>
<dbReference type="GO" id="GO:0035658">
    <property type="term" value="C:Mon1-Ccz1 complex"/>
    <property type="evidence" value="ECO:0007669"/>
    <property type="project" value="TreeGrafter"/>
</dbReference>
<keyword evidence="5" id="KW-0926">Vacuole</keyword>
<comment type="subcellular location">
    <subcellularLocation>
        <location evidence="5">Endosome</location>
        <location evidence="5">Multivesicular body membrane</location>
        <topology evidence="5">Peripheral membrane protein</topology>
    </subcellularLocation>
    <subcellularLocation>
        <location evidence="1 5">Prevacuolar compartment membrane</location>
        <topology evidence="1 5">Peripheral membrane protein</topology>
    </subcellularLocation>
    <subcellularLocation>
        <location evidence="5">Vacuole membrane</location>
        <topology evidence="5">Peripheral membrane protein</topology>
    </subcellularLocation>
</comment>
<dbReference type="GO" id="GO:0006623">
    <property type="term" value="P:protein targeting to vacuole"/>
    <property type="evidence" value="ECO:0007669"/>
    <property type="project" value="UniProtKB-UniRule"/>
</dbReference>
<name>A0A395GTJ5_9EURO</name>
<keyword evidence="5" id="KW-0813">Transport</keyword>
<dbReference type="Pfam" id="PF19036">
    <property type="entry name" value="Fuz_longin_1"/>
    <property type="match status" value="1"/>
</dbReference>
<evidence type="ECO:0000256" key="5">
    <source>
        <dbReference type="RuleBase" id="RU367048"/>
    </source>
</evidence>
<feature type="compositionally biased region" description="Basic and acidic residues" evidence="6">
    <location>
        <begin position="40"/>
        <end position="51"/>
    </location>
</feature>
<dbReference type="OrthoDB" id="272411at2759"/>
<dbReference type="Proteomes" id="UP000249402">
    <property type="component" value="Unassembled WGS sequence"/>
</dbReference>
<comment type="similarity">
    <text evidence="5">Belongs to the MON1/SAND family.</text>
</comment>
<dbReference type="PANTHER" id="PTHR13027">
    <property type="entry name" value="SAND PROTEIN-RELATED"/>
    <property type="match status" value="1"/>
</dbReference>
<evidence type="ECO:0000256" key="4">
    <source>
        <dbReference type="ARBA" id="ARBA00043892"/>
    </source>
</evidence>
<dbReference type="RefSeq" id="XP_025571741.1">
    <property type="nucleotide sequence ID" value="XM_025718114.1"/>
</dbReference>
<protein>
    <recommendedName>
        <fullName evidence="2 5">Vacuolar fusion protein MON1</fullName>
    </recommendedName>
</protein>
<dbReference type="PRINTS" id="PR01546">
    <property type="entry name" value="YEAST73DUF"/>
</dbReference>
<dbReference type="Pfam" id="PF19038">
    <property type="entry name" value="Fuz_longin_3"/>
    <property type="match status" value="1"/>
</dbReference>
<feature type="domain" description="FUZ/MON1/HPS1 second Longin" evidence="8">
    <location>
        <begin position="377"/>
        <end position="490"/>
    </location>
</feature>
<evidence type="ECO:0000256" key="2">
    <source>
        <dbReference type="ARBA" id="ARBA00018132"/>
    </source>
</evidence>
<dbReference type="EMBL" id="KZ824463">
    <property type="protein sequence ID" value="RAK97413.1"/>
    <property type="molecule type" value="Genomic_DNA"/>
</dbReference>
<feature type="domain" description="FUZ/MON1/HPS1 first Longin" evidence="7">
    <location>
        <begin position="215"/>
        <end position="337"/>
    </location>
</feature>
<dbReference type="STRING" id="1448316.A0A395GTJ5"/>
<keyword evidence="11" id="KW-1185">Reference proteome</keyword>
<proteinExistence type="inferred from homology"/>
<keyword evidence="3 5" id="KW-0967">Endosome</keyword>
<organism evidence="10 11">
    <name type="scientific">Aspergillus ibericus CBS 121593</name>
    <dbReference type="NCBI Taxonomy" id="1448316"/>
    <lineage>
        <taxon>Eukaryota</taxon>
        <taxon>Fungi</taxon>
        <taxon>Dikarya</taxon>
        <taxon>Ascomycota</taxon>
        <taxon>Pezizomycotina</taxon>
        <taxon>Eurotiomycetes</taxon>
        <taxon>Eurotiomycetidae</taxon>
        <taxon>Eurotiales</taxon>
        <taxon>Aspergillaceae</taxon>
        <taxon>Aspergillus</taxon>
        <taxon>Aspergillus subgen. Circumdati</taxon>
    </lineage>
</organism>
<dbReference type="GO" id="GO:0000329">
    <property type="term" value="C:fungal-type vacuole membrane"/>
    <property type="evidence" value="ECO:0007669"/>
    <property type="project" value="TreeGrafter"/>
</dbReference>
<reference evidence="10 11" key="1">
    <citation type="submission" date="2018-02" db="EMBL/GenBank/DDBJ databases">
        <title>The genomes of Aspergillus section Nigri reveals drivers in fungal speciation.</title>
        <authorList>
            <consortium name="DOE Joint Genome Institute"/>
            <person name="Vesth T.C."/>
            <person name="Nybo J."/>
            <person name="Theobald S."/>
            <person name="Brandl J."/>
            <person name="Frisvad J.C."/>
            <person name="Nielsen K.F."/>
            <person name="Lyhne E.K."/>
            <person name="Kogle M.E."/>
            <person name="Kuo A."/>
            <person name="Riley R."/>
            <person name="Clum A."/>
            <person name="Nolan M."/>
            <person name="Lipzen A."/>
            <person name="Salamov A."/>
            <person name="Henrissat B."/>
            <person name="Wiebenga A."/>
            <person name="De vries R.P."/>
            <person name="Grigoriev I.V."/>
            <person name="Mortensen U.H."/>
            <person name="Andersen M.R."/>
            <person name="Baker S.E."/>
        </authorList>
    </citation>
    <scope>NUCLEOTIDE SEQUENCE [LARGE SCALE GENOMIC DNA]</scope>
    <source>
        <strain evidence="10 11">CBS 121593</strain>
    </source>
</reference>
<evidence type="ECO:0000259" key="9">
    <source>
        <dbReference type="Pfam" id="PF19038"/>
    </source>
</evidence>
<dbReference type="VEuPathDB" id="FungiDB:BO80DRAFT_414761"/>
<feature type="domain" description="FUZ/MON1/HPS1 third Longin" evidence="9">
    <location>
        <begin position="522"/>
        <end position="621"/>
    </location>
</feature>
<comment type="function">
    <text evidence="5">Required for multiple vacuole delivery pathways including the cytoplasm to vacuole transport (Cvt), autophagy, pexophagy and endocytosis.</text>
</comment>
<keyword evidence="5" id="KW-0653">Protein transport</keyword>
<dbReference type="InterPro" id="IPR043971">
    <property type="entry name" value="FUZ/MON1/HPS1_longin_2"/>
</dbReference>
<comment type="function">
    <text evidence="4">In complex with CCZ1, is required for multiple vacuole delivery pathways including the cytoplasm to vacuole transport (Cvt), autophagy, pexophagy and endocytosis. The MON1-CCZ1 complex acts at the fusion of vesicles with the vacuole, through its regulation of the SNARE complex during the coordinated priming and docking stages of fusion, and particularly at the stage of tethering/docking.</text>
</comment>
<dbReference type="InterPro" id="IPR043972">
    <property type="entry name" value="FUZ/MON1/HPS1_longin_1"/>
</dbReference>
<dbReference type="GO" id="GO:0006914">
    <property type="term" value="P:autophagy"/>
    <property type="evidence" value="ECO:0007669"/>
    <property type="project" value="UniProtKB-UniRule"/>
</dbReference>
<dbReference type="PANTHER" id="PTHR13027:SF7">
    <property type="entry name" value="VACUOLAR FUSION PROTEIN MON1 HOMOLOG"/>
    <property type="match status" value="1"/>
</dbReference>
<accession>A0A395GTJ5</accession>
<dbReference type="Pfam" id="PF19037">
    <property type="entry name" value="Fuz_longin_2"/>
    <property type="match status" value="1"/>
</dbReference>
<evidence type="ECO:0000256" key="1">
    <source>
        <dbReference type="ARBA" id="ARBA00004380"/>
    </source>
</evidence>
<evidence type="ECO:0000256" key="3">
    <source>
        <dbReference type="ARBA" id="ARBA00022753"/>
    </source>
</evidence>
<evidence type="ECO:0000256" key="6">
    <source>
        <dbReference type="SAM" id="MobiDB-lite"/>
    </source>
</evidence>
<evidence type="ECO:0000313" key="10">
    <source>
        <dbReference type="EMBL" id="RAK97413.1"/>
    </source>
</evidence>
<dbReference type="GO" id="GO:0016192">
    <property type="term" value="P:vesicle-mediated transport"/>
    <property type="evidence" value="ECO:0007669"/>
    <property type="project" value="InterPro"/>
</dbReference>
<evidence type="ECO:0000259" key="7">
    <source>
        <dbReference type="Pfam" id="PF19036"/>
    </source>
</evidence>
<feature type="region of interest" description="Disordered" evidence="6">
    <location>
        <begin position="1"/>
        <end position="86"/>
    </location>
</feature>
<evidence type="ECO:0000313" key="11">
    <source>
        <dbReference type="Proteomes" id="UP000249402"/>
    </source>
</evidence>
<keyword evidence="5" id="KW-0072">Autophagy</keyword>
<dbReference type="InterPro" id="IPR043970">
    <property type="entry name" value="FUZ/MON1/HPS1_longin_3"/>
</dbReference>
<feature type="region of interest" description="Disordered" evidence="6">
    <location>
        <begin position="122"/>
        <end position="144"/>
    </location>
</feature>
<dbReference type="GO" id="GO:0032585">
    <property type="term" value="C:multivesicular body membrane"/>
    <property type="evidence" value="ECO:0007669"/>
    <property type="project" value="UniProtKB-SubCell"/>
</dbReference>
<feature type="compositionally biased region" description="Polar residues" evidence="6">
    <location>
        <begin position="1"/>
        <end position="24"/>
    </location>
</feature>
<dbReference type="GeneID" id="37222979"/>
<dbReference type="AlphaFoldDB" id="A0A395GTJ5"/>
<sequence length="643" mass="70141">MDSTDPGPSQDTPGHNAPRAQTPTDVDPVLSSARSTGSTGEDRSSTPDERPPPLPPRPNTLSLLDEGGASPRIPRQPAQPALQSRATTAVSLTDIASQDAGKDGLSVRNLPGALKAKASLSHLASPRGSEAGDTASIRSSIPQGDLGDVENVFGDFLATEPGLTQQQTTGLLQFPEFQADDVEDDFASEFEPVGDVGEEGEHEELVLDNWKAKRKHYIILSAAGKPIWTRHGDGGLISTYVGVIQTIISFYEDAKDHLSSFSAGDTKFVVVNKGPLYLVAISRMLESDTQLKLQLEALYMQILSTLTLPSLSHLFSIRPSTDLKRPLQGSETLLSTLADSFTKGSPSTLLSALECLKIRKSHRQTINNTLLKTRVSSLLYGLVVAGGRLVNVVRPKKHSLHPGDLQLLFNMIFEAEAVKAGGGESWIPVCLPGFNSSGYLYMYVSFLDLRDDTGTTADDTTTKEESVAIIFISANKESFFELQGMRDTFVEQLEKNGSLKIIKDAVDKGRPSTTDIVPGTVLHHFLYKSRANVQFTMSSYDPEFSSISRRRRLMSTYNNLHASIHAKHTHVKIHHCVSQSSSSFAWVTPVFEFYCVAGTNANRNALAQSASKIIEWVHQEEERLFIIGGAVRITQPLLQVELN</sequence>
<dbReference type="InterPro" id="IPR004353">
    <property type="entry name" value="Mon1"/>
</dbReference>
<keyword evidence="5" id="KW-0472">Membrane</keyword>